<sequence>MCQGPSSGLVLCLETAFGIESVVAFFVAGKRWRAAGERQSCGSHSGGIQLEGRKAKESGMGMLRVSTEICGLENTRRGKG</sequence>
<proteinExistence type="predicted"/>
<keyword evidence="1" id="KW-0472">Membrane</keyword>
<accession>A0AA37LNV4</accession>
<feature type="transmembrane region" description="Helical" evidence="1">
    <location>
        <begin position="6"/>
        <end position="28"/>
    </location>
</feature>
<evidence type="ECO:0000313" key="2">
    <source>
        <dbReference type="EMBL" id="GJC78537.1"/>
    </source>
</evidence>
<dbReference type="Proteomes" id="UP001055172">
    <property type="component" value="Unassembled WGS sequence"/>
</dbReference>
<reference evidence="2 3" key="1">
    <citation type="submission" date="2021-07" db="EMBL/GenBank/DDBJ databases">
        <title>Genome data of Colletotrichum spaethianum.</title>
        <authorList>
            <person name="Utami Y.D."/>
            <person name="Hiruma K."/>
        </authorList>
    </citation>
    <scope>NUCLEOTIDE SEQUENCE [LARGE SCALE GENOMIC DNA]</scope>
    <source>
        <strain evidence="2 3">MAFF 242679</strain>
    </source>
</reference>
<evidence type="ECO:0000313" key="3">
    <source>
        <dbReference type="Proteomes" id="UP001055172"/>
    </source>
</evidence>
<gene>
    <name evidence="2" type="ORF">ColLi_01375</name>
</gene>
<comment type="caution">
    <text evidence="2">The sequence shown here is derived from an EMBL/GenBank/DDBJ whole genome shotgun (WGS) entry which is preliminary data.</text>
</comment>
<organism evidence="2 3">
    <name type="scientific">Colletotrichum liriopes</name>
    <dbReference type="NCBI Taxonomy" id="708192"/>
    <lineage>
        <taxon>Eukaryota</taxon>
        <taxon>Fungi</taxon>
        <taxon>Dikarya</taxon>
        <taxon>Ascomycota</taxon>
        <taxon>Pezizomycotina</taxon>
        <taxon>Sordariomycetes</taxon>
        <taxon>Hypocreomycetidae</taxon>
        <taxon>Glomerellales</taxon>
        <taxon>Glomerellaceae</taxon>
        <taxon>Colletotrichum</taxon>
        <taxon>Colletotrichum spaethianum species complex</taxon>
    </lineage>
</organism>
<keyword evidence="1" id="KW-1133">Transmembrane helix</keyword>
<evidence type="ECO:0000256" key="1">
    <source>
        <dbReference type="SAM" id="Phobius"/>
    </source>
</evidence>
<name>A0AA37LNV4_9PEZI</name>
<dbReference type="AlphaFoldDB" id="A0AA37LNV4"/>
<keyword evidence="3" id="KW-1185">Reference proteome</keyword>
<dbReference type="EMBL" id="BPPX01000002">
    <property type="protein sequence ID" value="GJC78537.1"/>
    <property type="molecule type" value="Genomic_DNA"/>
</dbReference>
<keyword evidence="1" id="KW-0812">Transmembrane</keyword>
<protein>
    <submittedName>
        <fullName evidence="2">Uncharacterized protein</fullName>
    </submittedName>
</protein>